<evidence type="ECO:0000313" key="1">
    <source>
        <dbReference type="Proteomes" id="UP000887566"/>
    </source>
</evidence>
<dbReference type="AlphaFoldDB" id="A0A914X1J3"/>
<protein>
    <submittedName>
        <fullName evidence="2">Uncharacterized protein</fullName>
    </submittedName>
</protein>
<dbReference type="WBParaSite" id="PSAMB.scaffold6268size9842.g28184.t1">
    <property type="protein sequence ID" value="PSAMB.scaffold6268size9842.g28184.t1"/>
    <property type="gene ID" value="PSAMB.scaffold6268size9842.g28184"/>
</dbReference>
<name>A0A914X1J3_9BILA</name>
<reference evidence="2" key="1">
    <citation type="submission" date="2022-11" db="UniProtKB">
        <authorList>
            <consortium name="WormBaseParasite"/>
        </authorList>
    </citation>
    <scope>IDENTIFICATION</scope>
</reference>
<organism evidence="1 2">
    <name type="scientific">Plectus sambesii</name>
    <dbReference type="NCBI Taxonomy" id="2011161"/>
    <lineage>
        <taxon>Eukaryota</taxon>
        <taxon>Metazoa</taxon>
        <taxon>Ecdysozoa</taxon>
        <taxon>Nematoda</taxon>
        <taxon>Chromadorea</taxon>
        <taxon>Plectida</taxon>
        <taxon>Plectina</taxon>
        <taxon>Plectoidea</taxon>
        <taxon>Plectidae</taxon>
        <taxon>Plectus</taxon>
    </lineage>
</organism>
<keyword evidence="1" id="KW-1185">Reference proteome</keyword>
<dbReference type="Proteomes" id="UP000887566">
    <property type="component" value="Unplaced"/>
</dbReference>
<accession>A0A914X1J3</accession>
<proteinExistence type="predicted"/>
<evidence type="ECO:0000313" key="2">
    <source>
        <dbReference type="WBParaSite" id="PSAMB.scaffold6268size9842.g28184.t1"/>
    </source>
</evidence>
<sequence length="338" mass="38962">MNNCIGRRRLLTPLLSSMSVNILKTAQSCVKSDKTWGLRTHQLYCTSSDRRAKGTGIQKQLPSAALTNPLLRADRFSQCQNNLKMRLKKQFSNINVNLLPEERGFYLRSDQDLFPMTRCRRFGDRVFQWMLERRKSGTELIEFDKDMQKASNSAYRRMQWLSWKHKLMGSGALSTNDVLLSLPTTAVQLCQCLRTNSFDRLISQGALTKEAAAAVQGRLSRLSSKQRSLLNLKKEDICYSDIADIEESTRVYMMKERRVEGNFFLDFYVQCLMQYKKSQSCTAHYYSGRGQGLEISLPKEYGYSLPRPVYVILRLTQQLKPELRKDLVISAFNVIVCP</sequence>